<accession>A0A165NM99</accession>
<dbReference type="AlphaFoldDB" id="A0A165NM99"/>
<gene>
    <name evidence="2" type="ORF">NEOLEDRAFT_1151752</name>
</gene>
<evidence type="ECO:0000256" key="1">
    <source>
        <dbReference type="SAM" id="Coils"/>
    </source>
</evidence>
<evidence type="ECO:0000313" key="2">
    <source>
        <dbReference type="EMBL" id="KZT19838.1"/>
    </source>
</evidence>
<feature type="coiled-coil region" evidence="1">
    <location>
        <begin position="113"/>
        <end position="140"/>
    </location>
</feature>
<dbReference type="Proteomes" id="UP000076761">
    <property type="component" value="Unassembled WGS sequence"/>
</dbReference>
<name>A0A165NM99_9AGAM</name>
<keyword evidence="3" id="KW-1185">Reference proteome</keyword>
<proteinExistence type="predicted"/>
<sequence>MAQAQLYAMTEVDTWGSSNEFLTGEFDGEPDYLMGSISDDANDCIYFSVSSQAGSDTRSDLMELESTEDESDRPTITIRGEDHHIPDDPPMPSYTHDQLASLHTIVVLMQVKCNKHLAYINQLEVENKQLREELEIIQPQALLTDDLHSDLLSLWEEMHQWLADDMPQLYAVKDPTKTVVKEALGAGDNIPTHNQVVLRN</sequence>
<reference evidence="2 3" key="1">
    <citation type="journal article" date="2016" name="Mol. Biol. Evol.">
        <title>Comparative Genomics of Early-Diverging Mushroom-Forming Fungi Provides Insights into the Origins of Lignocellulose Decay Capabilities.</title>
        <authorList>
            <person name="Nagy L.G."/>
            <person name="Riley R."/>
            <person name="Tritt A."/>
            <person name="Adam C."/>
            <person name="Daum C."/>
            <person name="Floudas D."/>
            <person name="Sun H."/>
            <person name="Yadav J.S."/>
            <person name="Pangilinan J."/>
            <person name="Larsson K.H."/>
            <person name="Matsuura K."/>
            <person name="Barry K."/>
            <person name="Labutti K."/>
            <person name="Kuo R."/>
            <person name="Ohm R.A."/>
            <person name="Bhattacharya S.S."/>
            <person name="Shirouzu T."/>
            <person name="Yoshinaga Y."/>
            <person name="Martin F.M."/>
            <person name="Grigoriev I.V."/>
            <person name="Hibbett D.S."/>
        </authorList>
    </citation>
    <scope>NUCLEOTIDE SEQUENCE [LARGE SCALE GENOMIC DNA]</scope>
    <source>
        <strain evidence="2 3">HHB14362 ss-1</strain>
    </source>
</reference>
<organism evidence="2 3">
    <name type="scientific">Neolentinus lepideus HHB14362 ss-1</name>
    <dbReference type="NCBI Taxonomy" id="1314782"/>
    <lineage>
        <taxon>Eukaryota</taxon>
        <taxon>Fungi</taxon>
        <taxon>Dikarya</taxon>
        <taxon>Basidiomycota</taxon>
        <taxon>Agaricomycotina</taxon>
        <taxon>Agaricomycetes</taxon>
        <taxon>Gloeophyllales</taxon>
        <taxon>Gloeophyllaceae</taxon>
        <taxon>Neolentinus</taxon>
    </lineage>
</organism>
<keyword evidence="1" id="KW-0175">Coiled coil</keyword>
<dbReference type="EMBL" id="KV425632">
    <property type="protein sequence ID" value="KZT19838.1"/>
    <property type="molecule type" value="Genomic_DNA"/>
</dbReference>
<evidence type="ECO:0000313" key="3">
    <source>
        <dbReference type="Proteomes" id="UP000076761"/>
    </source>
</evidence>
<protein>
    <submittedName>
        <fullName evidence="2">Uncharacterized protein</fullName>
    </submittedName>
</protein>
<dbReference type="InParanoid" id="A0A165NM99"/>